<evidence type="ECO:0000313" key="1">
    <source>
        <dbReference type="EMBL" id="KAK7096634.1"/>
    </source>
</evidence>
<comment type="caution">
    <text evidence="1">The sequence shown here is derived from an EMBL/GenBank/DDBJ whole genome shotgun (WGS) entry which is preliminary data.</text>
</comment>
<organism evidence="1 2">
    <name type="scientific">Littorina saxatilis</name>
    <dbReference type="NCBI Taxonomy" id="31220"/>
    <lineage>
        <taxon>Eukaryota</taxon>
        <taxon>Metazoa</taxon>
        <taxon>Spiralia</taxon>
        <taxon>Lophotrochozoa</taxon>
        <taxon>Mollusca</taxon>
        <taxon>Gastropoda</taxon>
        <taxon>Caenogastropoda</taxon>
        <taxon>Littorinimorpha</taxon>
        <taxon>Littorinoidea</taxon>
        <taxon>Littorinidae</taxon>
        <taxon>Littorina</taxon>
    </lineage>
</organism>
<name>A0AAN9G6M7_9CAEN</name>
<keyword evidence="2" id="KW-1185">Reference proteome</keyword>
<gene>
    <name evidence="1" type="ORF">V1264_005909</name>
</gene>
<reference evidence="1 2" key="1">
    <citation type="submission" date="2024-02" db="EMBL/GenBank/DDBJ databases">
        <title>Chromosome-scale genome assembly of the rough periwinkle Littorina saxatilis.</title>
        <authorList>
            <person name="De Jode A."/>
            <person name="Faria R."/>
            <person name="Formenti G."/>
            <person name="Sims Y."/>
            <person name="Smith T.P."/>
            <person name="Tracey A."/>
            <person name="Wood J.M.D."/>
            <person name="Zagrodzka Z.B."/>
            <person name="Johannesson K."/>
            <person name="Butlin R.K."/>
            <person name="Leder E.H."/>
        </authorList>
    </citation>
    <scope>NUCLEOTIDE SEQUENCE [LARGE SCALE GENOMIC DNA]</scope>
    <source>
        <strain evidence="1">Snail1</strain>
        <tissue evidence="1">Muscle</tissue>
    </source>
</reference>
<protein>
    <submittedName>
        <fullName evidence="1">Uncharacterized protein</fullName>
    </submittedName>
</protein>
<accession>A0AAN9G6M7</accession>
<evidence type="ECO:0000313" key="2">
    <source>
        <dbReference type="Proteomes" id="UP001374579"/>
    </source>
</evidence>
<sequence>MAASNPSFEHFPVHSDEATLGTRWKRWLTRFEILLTAISVTDKARKKALLLHYAGDEVFTVFESFTDEQKGVGLDNEYKTIVESFNDHFTPKKDTFKFKILDLNQTTARFLTVTNLNN</sequence>
<dbReference type="AlphaFoldDB" id="A0AAN9G6M7"/>
<dbReference type="EMBL" id="JBAMIC010000014">
    <property type="protein sequence ID" value="KAK7096634.1"/>
    <property type="molecule type" value="Genomic_DNA"/>
</dbReference>
<dbReference type="Proteomes" id="UP001374579">
    <property type="component" value="Unassembled WGS sequence"/>
</dbReference>
<proteinExistence type="predicted"/>